<keyword evidence="1" id="KW-1133">Transmembrane helix</keyword>
<evidence type="ECO:0008006" key="3">
    <source>
        <dbReference type="Google" id="ProtNLM"/>
    </source>
</evidence>
<comment type="caution">
    <text evidence="2">The sequence shown here is derived from an EMBL/GenBank/DDBJ whole genome shotgun (WGS) entry which is preliminary data.</text>
</comment>
<feature type="non-terminal residue" evidence="2">
    <location>
        <position position="1"/>
    </location>
</feature>
<keyword evidence="1" id="KW-0812">Transmembrane</keyword>
<proteinExistence type="predicted"/>
<dbReference type="Gene3D" id="2.60.40.1120">
    <property type="entry name" value="Carboxypeptidase-like, regulatory domain"/>
    <property type="match status" value="1"/>
</dbReference>
<dbReference type="SUPFAM" id="SSF49452">
    <property type="entry name" value="Starch-binding domain-like"/>
    <property type="match status" value="1"/>
</dbReference>
<feature type="transmembrane region" description="Helical" evidence="1">
    <location>
        <begin position="255"/>
        <end position="275"/>
    </location>
</feature>
<dbReference type="InterPro" id="IPR013784">
    <property type="entry name" value="Carb-bd-like_fold"/>
</dbReference>
<keyword evidence="1" id="KW-0472">Membrane</keyword>
<name>X1A8K4_9ZZZZ</name>
<reference evidence="2" key="1">
    <citation type="journal article" date="2014" name="Front. Microbiol.">
        <title>High frequency of phylogenetically diverse reductive dehalogenase-homologous genes in deep subseafloor sedimentary metagenomes.</title>
        <authorList>
            <person name="Kawai M."/>
            <person name="Futagami T."/>
            <person name="Toyoda A."/>
            <person name="Takaki Y."/>
            <person name="Nishi S."/>
            <person name="Hori S."/>
            <person name="Arai W."/>
            <person name="Tsubouchi T."/>
            <person name="Morono Y."/>
            <person name="Uchiyama I."/>
            <person name="Ito T."/>
            <person name="Fujiyama A."/>
            <person name="Inagaki F."/>
            <person name="Takami H."/>
        </authorList>
    </citation>
    <scope>NUCLEOTIDE SEQUENCE</scope>
    <source>
        <strain evidence="2">Expedition CK06-06</strain>
    </source>
</reference>
<feature type="transmembrane region" description="Helical" evidence="1">
    <location>
        <begin position="230"/>
        <end position="249"/>
    </location>
</feature>
<evidence type="ECO:0000256" key="1">
    <source>
        <dbReference type="SAM" id="Phobius"/>
    </source>
</evidence>
<dbReference type="GO" id="GO:0030246">
    <property type="term" value="F:carbohydrate binding"/>
    <property type="evidence" value="ECO:0007669"/>
    <property type="project" value="InterPro"/>
</dbReference>
<protein>
    <recommendedName>
        <fullName evidence="3">Carboxypeptidase regulatory-like domain-containing protein</fullName>
    </recommendedName>
</protein>
<gene>
    <name evidence="2" type="ORF">S01H4_33314</name>
</gene>
<accession>X1A8K4</accession>
<dbReference type="AlphaFoldDB" id="X1A8K4"/>
<evidence type="ECO:0000313" key="2">
    <source>
        <dbReference type="EMBL" id="GAG78655.1"/>
    </source>
</evidence>
<dbReference type="EMBL" id="BART01017516">
    <property type="protein sequence ID" value="GAG78655.1"/>
    <property type="molecule type" value="Genomic_DNA"/>
</dbReference>
<sequence>GAIVTAPFFISRIYVAPKRRNAPMIVKIPHTILIIDTIRTPTISFDKDIYNMGDTCYVTVQSEPNPLGRNTIYEFFVRSFYGTAGTEIIYSEKYIPASGTQAAFSFRLARGDKFVTVEATAFDAAHNRGGLPSDMGRNYFFVKDKNPEPDTYSITVFVRANKELISGATVSTQYKTAITDSNGKATLIGLPQDTYIVEAKKEGYGSGSETVVLDSDTSITIHLTVSEIDYLAIGIALIVFAVFAVAAIFVPGGIYVKLIVIILGAVLAIILYLFLGGII</sequence>
<dbReference type="Pfam" id="PF13620">
    <property type="entry name" value="CarboxypepD_reg"/>
    <property type="match status" value="1"/>
</dbReference>
<organism evidence="2">
    <name type="scientific">marine sediment metagenome</name>
    <dbReference type="NCBI Taxonomy" id="412755"/>
    <lineage>
        <taxon>unclassified sequences</taxon>
        <taxon>metagenomes</taxon>
        <taxon>ecological metagenomes</taxon>
    </lineage>
</organism>